<dbReference type="eggNOG" id="ENOG5033SSX">
    <property type="taxonomic scope" value="Bacteria"/>
</dbReference>
<comment type="caution">
    <text evidence="2">The sequence shown here is derived from an EMBL/GenBank/DDBJ whole genome shotgun (WGS) entry which is preliminary data.</text>
</comment>
<dbReference type="EMBL" id="AMCZ02000011">
    <property type="protein sequence ID" value="EWC41396.1"/>
    <property type="molecule type" value="Genomic_DNA"/>
</dbReference>
<evidence type="ECO:0000313" key="2">
    <source>
        <dbReference type="EMBL" id="EWC41396.1"/>
    </source>
</evidence>
<evidence type="ECO:0000313" key="3">
    <source>
        <dbReference type="Proteomes" id="UP000026923"/>
    </source>
</evidence>
<name>A0A061JNX1_STUST</name>
<reference evidence="2 3" key="1">
    <citation type="journal article" date="2013" name="Genome Announc.">
        <title>Draft Genome of the Nitrogen-Fixing Bacterium Pseudomonas stutzeri Strain KOS6 Isolated from Industrial Hydrocarbon Sludge.</title>
        <authorList>
            <person name="Grigoryeva T.V."/>
            <person name="Laikov A.V."/>
            <person name="Naumova R.P."/>
            <person name="Manolov A.I."/>
            <person name="Larin A.K."/>
            <person name="Karpova I.Y."/>
            <person name="Semashko T.A."/>
            <person name="Alexeev D.G."/>
            <person name="Kostryukova E.S."/>
            <person name="Muller R."/>
            <person name="Govorun V.M."/>
        </authorList>
    </citation>
    <scope>NUCLEOTIDE SEQUENCE [LARGE SCALE GENOMIC DNA]</scope>
    <source>
        <strain evidence="2 3">KOS6</strain>
    </source>
</reference>
<gene>
    <name evidence="2" type="ORF">B597_010715</name>
</gene>
<dbReference type="HOGENOM" id="CLU_1234164_0_0_6"/>
<organism evidence="2 3">
    <name type="scientific">Stutzerimonas stutzeri KOS6</name>
    <dbReference type="NCBI Taxonomy" id="1218352"/>
    <lineage>
        <taxon>Bacteria</taxon>
        <taxon>Pseudomonadati</taxon>
        <taxon>Pseudomonadota</taxon>
        <taxon>Gammaproteobacteria</taxon>
        <taxon>Pseudomonadales</taxon>
        <taxon>Pseudomonadaceae</taxon>
        <taxon>Stutzerimonas</taxon>
    </lineage>
</organism>
<protein>
    <submittedName>
        <fullName evidence="2">Uncharacterized protein</fullName>
    </submittedName>
</protein>
<dbReference type="AlphaFoldDB" id="A0A061JNX1"/>
<feature type="transmembrane region" description="Helical" evidence="1">
    <location>
        <begin position="16"/>
        <end position="36"/>
    </location>
</feature>
<keyword evidence="1" id="KW-0812">Transmembrane</keyword>
<keyword evidence="1" id="KW-1133">Transmembrane helix</keyword>
<proteinExistence type="predicted"/>
<dbReference type="OrthoDB" id="6269905at2"/>
<evidence type="ECO:0000256" key="1">
    <source>
        <dbReference type="SAM" id="Phobius"/>
    </source>
</evidence>
<dbReference type="RefSeq" id="WP_003292180.1">
    <property type="nucleotide sequence ID" value="NZ_KK020678.1"/>
</dbReference>
<accession>A0A061JNX1</accession>
<sequence>MFTDIKVELSKFDWSGVSGLSDVIMVVLTLVLLAGLKQGSKNIRESSISRDADILRWAMSEMDTLKPQIRLLTDAHKRHRYCGLAHDPESNPNGWTSQELEAAQVVGVNLQRIGYMALHNLVSRNHFMNIWGPMYLACWYALEPWVKHKRKALNEPIEIKDGAYSRIYFEQYARYCETHLPRRLVDNERQRFGLQPLQESRLTIRQRIREMLGKDEILDVRRDR</sequence>
<dbReference type="Proteomes" id="UP000026923">
    <property type="component" value="Unassembled WGS sequence"/>
</dbReference>
<keyword evidence="1" id="KW-0472">Membrane</keyword>